<dbReference type="AlphaFoldDB" id="A7BC37"/>
<reference evidence="1" key="2">
    <citation type="submission" date="2015-05" db="EMBL/GenBank/DDBJ databases">
        <title>Draft genome sequence of Actinomyces odontolyticus (ATCC 17982).</title>
        <authorList>
            <person name="Sudarsanam P."/>
            <person name="Ley R."/>
            <person name="Guruge J."/>
            <person name="Turnbaugh P.J."/>
            <person name="Mahowald M."/>
            <person name="Liep D."/>
            <person name="Gordon J."/>
        </authorList>
    </citation>
    <scope>NUCLEOTIDE SEQUENCE</scope>
    <source>
        <strain evidence="1">ATCC 17982</strain>
    </source>
</reference>
<proteinExistence type="predicted"/>
<accession>A7BC37</accession>
<dbReference type="HOGENOM" id="CLU_220177_0_0_11"/>
<organism evidence="1 2">
    <name type="scientific">Schaalia dentiphila ATCC 17982</name>
    <dbReference type="NCBI Taxonomy" id="411466"/>
    <lineage>
        <taxon>Bacteria</taxon>
        <taxon>Bacillati</taxon>
        <taxon>Actinomycetota</taxon>
        <taxon>Actinomycetes</taxon>
        <taxon>Actinomycetales</taxon>
        <taxon>Actinomycetaceae</taxon>
        <taxon>Schaalia</taxon>
        <taxon>Schaalia dentiphila</taxon>
    </lineage>
</organism>
<evidence type="ECO:0000313" key="2">
    <source>
        <dbReference type="Proteomes" id="UP000003553"/>
    </source>
</evidence>
<sequence length="37" mass="4313">MMGRSHGVLLIPKLRRNFAEFLNHDSLERLGILYLTT</sequence>
<evidence type="ECO:0000313" key="1">
    <source>
        <dbReference type="EMBL" id="EDN80761.1"/>
    </source>
</evidence>
<dbReference type="Proteomes" id="UP000003553">
    <property type="component" value="Unassembled WGS sequence"/>
</dbReference>
<keyword evidence="2" id="KW-1185">Reference proteome</keyword>
<reference evidence="1" key="1">
    <citation type="submission" date="2007-04" db="EMBL/GenBank/DDBJ databases">
        <authorList>
            <person name="Fulton L."/>
            <person name="Clifton S."/>
            <person name="Fulton B."/>
            <person name="Xu J."/>
            <person name="Minx P."/>
            <person name="Pepin K.H."/>
            <person name="Johnson M."/>
            <person name="Thiruvilangam P."/>
            <person name="Bhonagiri V."/>
            <person name="Nash W.E."/>
            <person name="Mardis E.R."/>
            <person name="Wilson R.K."/>
        </authorList>
    </citation>
    <scope>NUCLEOTIDE SEQUENCE [LARGE SCALE GENOMIC DNA]</scope>
    <source>
        <strain evidence="1">ATCC 17982</strain>
    </source>
</reference>
<dbReference type="EMBL" id="AAYI02000004">
    <property type="protein sequence ID" value="EDN80761.1"/>
    <property type="molecule type" value="Genomic_DNA"/>
</dbReference>
<protein>
    <submittedName>
        <fullName evidence="1">Uncharacterized protein</fullName>
    </submittedName>
</protein>
<gene>
    <name evidence="1" type="ORF">ACTODO_01214</name>
</gene>
<comment type="caution">
    <text evidence="1">The sequence shown here is derived from an EMBL/GenBank/DDBJ whole genome shotgun (WGS) entry which is preliminary data.</text>
</comment>
<name>A7BC37_9ACTO</name>